<keyword evidence="5" id="KW-1003">Cell membrane</keyword>
<evidence type="ECO:0000256" key="10">
    <source>
        <dbReference type="ARBA" id="ARBA00030750"/>
    </source>
</evidence>
<evidence type="ECO:0000256" key="5">
    <source>
        <dbReference type="ARBA" id="ARBA00022475"/>
    </source>
</evidence>
<evidence type="ECO:0000256" key="1">
    <source>
        <dbReference type="ARBA" id="ARBA00002684"/>
    </source>
</evidence>
<evidence type="ECO:0000256" key="11">
    <source>
        <dbReference type="RuleBase" id="RU003923"/>
    </source>
</evidence>
<keyword evidence="6" id="KW-0997">Cell inner membrane</keyword>
<keyword evidence="4 11" id="KW-0813">Transport</keyword>
<proteinExistence type="inferred from homology"/>
<evidence type="ECO:0000256" key="12">
    <source>
        <dbReference type="SAM" id="Phobius"/>
    </source>
</evidence>
<feature type="transmembrane region" description="Helical" evidence="12">
    <location>
        <begin position="373"/>
        <end position="394"/>
    </location>
</feature>
<dbReference type="Gene3D" id="1.20.81.30">
    <property type="entry name" value="Type II secretion system (T2SS), domain F"/>
    <property type="match status" value="2"/>
</dbReference>
<evidence type="ECO:0000313" key="15">
    <source>
        <dbReference type="Proteomes" id="UP000214646"/>
    </source>
</evidence>
<dbReference type="InterPro" id="IPR018076">
    <property type="entry name" value="T2SS_GspF_dom"/>
</dbReference>
<comment type="subcellular location">
    <subcellularLocation>
        <location evidence="2">Cell inner membrane</location>
        <topology evidence="2">Multi-pass membrane protein</topology>
    </subcellularLocation>
    <subcellularLocation>
        <location evidence="11">Cell membrane</location>
        <topology evidence="11">Multi-pass membrane protein</topology>
    </subcellularLocation>
</comment>
<dbReference type="RefSeq" id="WP_088253357.1">
    <property type="nucleotide sequence ID" value="NZ_NIDE01000002.1"/>
</dbReference>
<evidence type="ECO:0000256" key="9">
    <source>
        <dbReference type="ARBA" id="ARBA00023136"/>
    </source>
</evidence>
<keyword evidence="7 11" id="KW-0812">Transmembrane</keyword>
<evidence type="ECO:0000259" key="13">
    <source>
        <dbReference type="Pfam" id="PF00482"/>
    </source>
</evidence>
<dbReference type="InterPro" id="IPR001992">
    <property type="entry name" value="T2SS_GspF/T4SS_PilC_CS"/>
</dbReference>
<dbReference type="OrthoDB" id="9805682at2"/>
<dbReference type="EMBL" id="NIDE01000002">
    <property type="protein sequence ID" value="OWK45661.1"/>
    <property type="molecule type" value="Genomic_DNA"/>
</dbReference>
<dbReference type="PRINTS" id="PR00812">
    <property type="entry name" value="BCTERIALGSPF"/>
</dbReference>
<evidence type="ECO:0000313" key="14">
    <source>
        <dbReference type="EMBL" id="OWK45661.1"/>
    </source>
</evidence>
<evidence type="ECO:0000256" key="6">
    <source>
        <dbReference type="ARBA" id="ARBA00022519"/>
    </source>
</evidence>
<dbReference type="PANTHER" id="PTHR30012:SF0">
    <property type="entry name" value="TYPE II SECRETION SYSTEM PROTEIN F-RELATED"/>
    <property type="match status" value="1"/>
</dbReference>
<dbReference type="GO" id="GO:0005886">
    <property type="term" value="C:plasma membrane"/>
    <property type="evidence" value="ECO:0007669"/>
    <property type="project" value="UniProtKB-SubCell"/>
</dbReference>
<reference evidence="15" key="1">
    <citation type="submission" date="2017-06" db="EMBL/GenBank/DDBJ databases">
        <title>Genome analysis of Fimbriiglobus ruber SP5, the first member of the order Planctomycetales with confirmed chitinolytic capability.</title>
        <authorList>
            <person name="Ravin N.V."/>
            <person name="Rakitin A.L."/>
            <person name="Ivanova A.A."/>
            <person name="Beletsky A.V."/>
            <person name="Kulichevskaya I.S."/>
            <person name="Mardanov A.V."/>
            <person name="Dedysh S.N."/>
        </authorList>
    </citation>
    <scope>NUCLEOTIDE SEQUENCE [LARGE SCALE GENOMIC DNA]</scope>
    <source>
        <strain evidence="15">SP5</strain>
    </source>
</reference>
<feature type="transmembrane region" description="Helical" evidence="12">
    <location>
        <begin position="219"/>
        <end position="236"/>
    </location>
</feature>
<dbReference type="Pfam" id="PF00482">
    <property type="entry name" value="T2SSF"/>
    <property type="match status" value="2"/>
</dbReference>
<evidence type="ECO:0000256" key="4">
    <source>
        <dbReference type="ARBA" id="ARBA00022448"/>
    </source>
</evidence>
<evidence type="ECO:0000256" key="2">
    <source>
        <dbReference type="ARBA" id="ARBA00004429"/>
    </source>
</evidence>
<comment type="function">
    <text evidence="1">Component of the type II secretion system inner membrane complex required for the energy-dependent secretion of extracellular factors such as proteases and toxins from the periplasm.</text>
</comment>
<comment type="similarity">
    <text evidence="3 11">Belongs to the GSP F family.</text>
</comment>
<comment type="caution">
    <text evidence="14">The sequence shown here is derived from an EMBL/GenBank/DDBJ whole genome shotgun (WGS) entry which is preliminary data.</text>
</comment>
<dbReference type="GO" id="GO:0009306">
    <property type="term" value="P:protein secretion"/>
    <property type="evidence" value="ECO:0007669"/>
    <property type="project" value="InterPro"/>
</dbReference>
<keyword evidence="8 12" id="KW-1133">Transmembrane helix</keyword>
<dbReference type="InterPro" id="IPR003004">
    <property type="entry name" value="GspF/PilC"/>
</dbReference>
<dbReference type="FunFam" id="1.20.81.30:FF:000001">
    <property type="entry name" value="Type II secretion system protein F"/>
    <property type="match status" value="1"/>
</dbReference>
<keyword evidence="15" id="KW-1185">Reference proteome</keyword>
<evidence type="ECO:0000256" key="3">
    <source>
        <dbReference type="ARBA" id="ARBA00005745"/>
    </source>
</evidence>
<dbReference type="PANTHER" id="PTHR30012">
    <property type="entry name" value="GENERAL SECRETION PATHWAY PROTEIN"/>
    <property type="match status" value="1"/>
</dbReference>
<feature type="transmembrane region" description="Helical" evidence="12">
    <location>
        <begin position="165"/>
        <end position="187"/>
    </location>
</feature>
<name>A0A225DW92_9BACT</name>
<protein>
    <recommendedName>
        <fullName evidence="10">General secretion pathway protein F</fullName>
    </recommendedName>
</protein>
<feature type="domain" description="Type II secretion system protein GspF" evidence="13">
    <location>
        <begin position="270"/>
        <end position="392"/>
    </location>
</feature>
<sequence>MPDFTYTALAKSGLKSTGTLTAGSEREAAAVLDSRGLFPLQISTAREAGGGRFQKGVSGRDLATFYGQLADLLHSGVPLLRALELLERQSPNKRLQGVLREVRLKVADGTGLAQAMALYPKAFDELAVSMVRAGQEGGFLEDVLKRIAVFVEHQNDMKSKVIGSLAYPIFLGFAGFAVVNILVIFFVPKFEQIFIKMKANGELPILTQGLLGLSHFMQSWKGMLAAVLVVTAVVWFRRWTRGAGRTWADGMKLRIPLFGKVFLSLSLSRFTRILGTMLHNGIPILRALTIAKDSTGNRVLAAAIEQSAENITAGQKLADPFRKCKYFPTDVVEMIAIAEEANSLEKVLIDIADSLEKRTGRNLDLMVKLLEPIMLLTMALAVLLVVLGLLMPVFNLGSTVGGEGG</sequence>
<accession>A0A225DW92</accession>
<dbReference type="AlphaFoldDB" id="A0A225DW92"/>
<evidence type="ECO:0000256" key="7">
    <source>
        <dbReference type="ARBA" id="ARBA00022692"/>
    </source>
</evidence>
<dbReference type="PROSITE" id="PS00874">
    <property type="entry name" value="T2SP_F"/>
    <property type="match status" value="1"/>
</dbReference>
<feature type="domain" description="Type II secretion system protein GspF" evidence="13">
    <location>
        <begin position="65"/>
        <end position="188"/>
    </location>
</feature>
<keyword evidence="9 12" id="KW-0472">Membrane</keyword>
<gene>
    <name evidence="14" type="ORF">FRUB_01992</name>
</gene>
<evidence type="ECO:0000256" key="8">
    <source>
        <dbReference type="ARBA" id="ARBA00022989"/>
    </source>
</evidence>
<organism evidence="14 15">
    <name type="scientific">Fimbriiglobus ruber</name>
    <dbReference type="NCBI Taxonomy" id="1908690"/>
    <lineage>
        <taxon>Bacteria</taxon>
        <taxon>Pseudomonadati</taxon>
        <taxon>Planctomycetota</taxon>
        <taxon>Planctomycetia</taxon>
        <taxon>Gemmatales</taxon>
        <taxon>Gemmataceae</taxon>
        <taxon>Fimbriiglobus</taxon>
    </lineage>
</organism>
<dbReference type="Proteomes" id="UP000214646">
    <property type="component" value="Unassembled WGS sequence"/>
</dbReference>
<dbReference type="InterPro" id="IPR042094">
    <property type="entry name" value="T2SS_GspF_sf"/>
</dbReference>